<sequence length="59" mass="6608">MPNEENTEREDRCMICGKPGAHKICDCCRESLALCDIEDLLIRKIRGEKCGAHAANAFK</sequence>
<name>A0A9D2CZ81_9FIRM</name>
<dbReference type="AlphaFoldDB" id="A0A9D2CZ81"/>
<organism evidence="1 2">
    <name type="scientific">Candidatus Borkfalkia avistercoris</name>
    <dbReference type="NCBI Taxonomy" id="2838504"/>
    <lineage>
        <taxon>Bacteria</taxon>
        <taxon>Bacillati</taxon>
        <taxon>Bacillota</taxon>
        <taxon>Clostridia</taxon>
        <taxon>Christensenellales</taxon>
        <taxon>Christensenellaceae</taxon>
        <taxon>Candidatus Borkfalkia</taxon>
    </lineage>
</organism>
<comment type="caution">
    <text evidence="1">The sequence shown here is derived from an EMBL/GenBank/DDBJ whole genome shotgun (WGS) entry which is preliminary data.</text>
</comment>
<proteinExistence type="predicted"/>
<accession>A0A9D2CZ81</accession>
<gene>
    <name evidence="1" type="ORF">H9727_04565</name>
</gene>
<dbReference type="EMBL" id="DXCL01000026">
    <property type="protein sequence ID" value="HIZ03539.1"/>
    <property type="molecule type" value="Genomic_DNA"/>
</dbReference>
<evidence type="ECO:0000313" key="2">
    <source>
        <dbReference type="Proteomes" id="UP000824132"/>
    </source>
</evidence>
<reference evidence="1" key="1">
    <citation type="journal article" date="2021" name="PeerJ">
        <title>Extensive microbial diversity within the chicken gut microbiome revealed by metagenomics and culture.</title>
        <authorList>
            <person name="Gilroy R."/>
            <person name="Ravi A."/>
            <person name="Getino M."/>
            <person name="Pursley I."/>
            <person name="Horton D.L."/>
            <person name="Alikhan N.F."/>
            <person name="Baker D."/>
            <person name="Gharbi K."/>
            <person name="Hall N."/>
            <person name="Watson M."/>
            <person name="Adriaenssens E.M."/>
            <person name="Foster-Nyarko E."/>
            <person name="Jarju S."/>
            <person name="Secka A."/>
            <person name="Antonio M."/>
            <person name="Oren A."/>
            <person name="Chaudhuri R.R."/>
            <person name="La Ragione R."/>
            <person name="Hildebrand F."/>
            <person name="Pallen M.J."/>
        </authorList>
    </citation>
    <scope>NUCLEOTIDE SEQUENCE</scope>
    <source>
        <strain evidence="1">CHK187-5294</strain>
    </source>
</reference>
<reference evidence="1" key="2">
    <citation type="submission" date="2021-04" db="EMBL/GenBank/DDBJ databases">
        <authorList>
            <person name="Gilroy R."/>
        </authorList>
    </citation>
    <scope>NUCLEOTIDE SEQUENCE</scope>
    <source>
        <strain evidence="1">CHK187-5294</strain>
    </source>
</reference>
<evidence type="ECO:0000313" key="1">
    <source>
        <dbReference type="EMBL" id="HIZ03539.1"/>
    </source>
</evidence>
<dbReference type="Proteomes" id="UP000824132">
    <property type="component" value="Unassembled WGS sequence"/>
</dbReference>
<protein>
    <submittedName>
        <fullName evidence="1">Uncharacterized protein</fullName>
    </submittedName>
</protein>